<feature type="region of interest" description="Disordered" evidence="1">
    <location>
        <begin position="207"/>
        <end position="234"/>
    </location>
</feature>
<reference evidence="3 4" key="1">
    <citation type="submission" date="2016-10" db="EMBL/GenBank/DDBJ databases">
        <title>Draft genome sequence of Coniochaeta ligniaria NRRL30616, a lignocellulolytic fungus for bioabatement of inhibitors in plant biomass hydrolysates.</title>
        <authorList>
            <consortium name="DOE Joint Genome Institute"/>
            <person name="Jimenez D.J."/>
            <person name="Hector R.E."/>
            <person name="Riley R."/>
            <person name="Sun H."/>
            <person name="Grigoriev I.V."/>
            <person name="Van Elsas J.D."/>
            <person name="Nichols N.N."/>
        </authorList>
    </citation>
    <scope>NUCLEOTIDE SEQUENCE [LARGE SCALE GENOMIC DNA]</scope>
    <source>
        <strain evidence="3 4">NRRL 30616</strain>
    </source>
</reference>
<dbReference type="Gene3D" id="3.40.630.30">
    <property type="match status" value="1"/>
</dbReference>
<gene>
    <name evidence="3" type="ORF">CONLIGDRAFT_54038</name>
</gene>
<dbReference type="SUPFAM" id="SSF55729">
    <property type="entry name" value="Acyl-CoA N-acyltransferases (Nat)"/>
    <property type="match status" value="1"/>
</dbReference>
<evidence type="ECO:0000256" key="1">
    <source>
        <dbReference type="SAM" id="MobiDB-lite"/>
    </source>
</evidence>
<dbReference type="InterPro" id="IPR052523">
    <property type="entry name" value="Trichothecene_AcTrans"/>
</dbReference>
<keyword evidence="4" id="KW-1185">Reference proteome</keyword>
<organism evidence="3 4">
    <name type="scientific">Coniochaeta ligniaria NRRL 30616</name>
    <dbReference type="NCBI Taxonomy" id="1408157"/>
    <lineage>
        <taxon>Eukaryota</taxon>
        <taxon>Fungi</taxon>
        <taxon>Dikarya</taxon>
        <taxon>Ascomycota</taxon>
        <taxon>Pezizomycotina</taxon>
        <taxon>Sordariomycetes</taxon>
        <taxon>Sordariomycetidae</taxon>
        <taxon>Coniochaetales</taxon>
        <taxon>Coniochaetaceae</taxon>
        <taxon>Coniochaeta</taxon>
    </lineage>
</organism>
<evidence type="ECO:0000313" key="3">
    <source>
        <dbReference type="EMBL" id="OIW35338.1"/>
    </source>
</evidence>
<evidence type="ECO:0000313" key="4">
    <source>
        <dbReference type="Proteomes" id="UP000182658"/>
    </source>
</evidence>
<proteinExistence type="predicted"/>
<sequence length="234" mass="26498">MATTIHIREIRPSEKEAREMESLGLQAFTNVAMHSALFPRGEESREEQLRWRSQRFRTNLQNPMKHFVVAVEETEMDDGTSKDQIIGWAQWAAPPAVPQPEKSEEEKAKEMQEKMRSWPDAMDKEAYKKILEGFAELDKQWLAGDDPTNYWVLDVLAVHPGHQRKGLGSKLTRWGIERAAKEGKGVGLISRPTAKRLYASLGFQTFGPERYAGGDSQTAMRLERPSRSASASSP</sequence>
<evidence type="ECO:0000259" key="2">
    <source>
        <dbReference type="PROSITE" id="PS51186"/>
    </source>
</evidence>
<keyword evidence="3" id="KW-0808">Transferase</keyword>
<dbReference type="PANTHER" id="PTHR42791:SF2">
    <property type="entry name" value="N-ACETYLTRANSFERASE DOMAIN-CONTAINING PROTEIN"/>
    <property type="match status" value="1"/>
</dbReference>
<protein>
    <submittedName>
        <fullName evidence="3">Acyl-CoA N-acyltransferase</fullName>
    </submittedName>
</protein>
<dbReference type="PANTHER" id="PTHR42791">
    <property type="entry name" value="GNAT FAMILY ACETYLTRANSFERASE"/>
    <property type="match status" value="1"/>
</dbReference>
<dbReference type="CDD" id="cd04301">
    <property type="entry name" value="NAT_SF"/>
    <property type="match status" value="1"/>
</dbReference>
<dbReference type="Proteomes" id="UP000182658">
    <property type="component" value="Unassembled WGS sequence"/>
</dbReference>
<name>A0A1J7K536_9PEZI</name>
<feature type="domain" description="N-acetyltransferase" evidence="2">
    <location>
        <begin position="71"/>
        <end position="225"/>
    </location>
</feature>
<accession>A0A1J7K536</accession>
<dbReference type="OrthoDB" id="10017208at2759"/>
<keyword evidence="3" id="KW-0012">Acyltransferase</keyword>
<dbReference type="EMBL" id="KV875093">
    <property type="protein sequence ID" value="OIW35338.1"/>
    <property type="molecule type" value="Genomic_DNA"/>
</dbReference>
<dbReference type="InParanoid" id="A0A1J7K536"/>
<dbReference type="PROSITE" id="PS51186">
    <property type="entry name" value="GNAT"/>
    <property type="match status" value="1"/>
</dbReference>
<dbReference type="AlphaFoldDB" id="A0A1J7K536"/>
<dbReference type="Pfam" id="PF13673">
    <property type="entry name" value="Acetyltransf_10"/>
    <property type="match status" value="1"/>
</dbReference>
<dbReference type="InterPro" id="IPR000182">
    <property type="entry name" value="GNAT_dom"/>
</dbReference>
<dbReference type="GO" id="GO:0016747">
    <property type="term" value="F:acyltransferase activity, transferring groups other than amino-acyl groups"/>
    <property type="evidence" value="ECO:0007669"/>
    <property type="project" value="InterPro"/>
</dbReference>
<dbReference type="InterPro" id="IPR016181">
    <property type="entry name" value="Acyl_CoA_acyltransferase"/>
</dbReference>
<dbReference type="STRING" id="1408157.A0A1J7K536"/>